<keyword evidence="1" id="KW-0418">Kinase</keyword>
<dbReference type="Proteomes" id="UP000295680">
    <property type="component" value="Unassembled WGS sequence"/>
</dbReference>
<sequence>MITTPPNPTDAHSGAQPLAPKRRQLIATRGLPASGKSTWAREQLDADTDGHLVRCNRDDLRRMLHGRPRYDPVSEAVVTIAQRAMLAELLFRGYSVIIDDTNLDPDHLHALKHLAAAYDVGFAVQDFTHVAVEQCIDRDRKRPGDRRVGEAVIRRMHDQWLAHIREPS</sequence>
<dbReference type="InterPro" id="IPR027417">
    <property type="entry name" value="P-loop_NTPase"/>
</dbReference>
<proteinExistence type="predicted"/>
<evidence type="ECO:0000313" key="1">
    <source>
        <dbReference type="EMBL" id="TCO57173.1"/>
    </source>
</evidence>
<protein>
    <submittedName>
        <fullName evidence="1">Putative kinase</fullName>
    </submittedName>
</protein>
<keyword evidence="1" id="KW-0808">Transferase</keyword>
<gene>
    <name evidence="1" type="ORF">EV192_106650</name>
</gene>
<dbReference type="AlphaFoldDB" id="A0A4R2JCA1"/>
<dbReference type="RefSeq" id="WP_165960655.1">
    <property type="nucleotide sequence ID" value="NZ_SLWS01000006.1"/>
</dbReference>
<keyword evidence="2" id="KW-1185">Reference proteome</keyword>
<accession>A0A4R2JCA1</accession>
<dbReference type="Gene3D" id="3.40.50.300">
    <property type="entry name" value="P-loop containing nucleotide triphosphate hydrolases"/>
    <property type="match status" value="1"/>
</dbReference>
<dbReference type="Pfam" id="PF13671">
    <property type="entry name" value="AAA_33"/>
    <property type="match status" value="1"/>
</dbReference>
<dbReference type="GO" id="GO:0016301">
    <property type="term" value="F:kinase activity"/>
    <property type="evidence" value="ECO:0007669"/>
    <property type="project" value="UniProtKB-KW"/>
</dbReference>
<comment type="caution">
    <text evidence="1">The sequence shown here is derived from an EMBL/GenBank/DDBJ whole genome shotgun (WGS) entry which is preliminary data.</text>
</comment>
<organism evidence="1 2">
    <name type="scientific">Actinocrispum wychmicini</name>
    <dbReference type="NCBI Taxonomy" id="1213861"/>
    <lineage>
        <taxon>Bacteria</taxon>
        <taxon>Bacillati</taxon>
        <taxon>Actinomycetota</taxon>
        <taxon>Actinomycetes</taxon>
        <taxon>Pseudonocardiales</taxon>
        <taxon>Pseudonocardiaceae</taxon>
        <taxon>Actinocrispum</taxon>
    </lineage>
</organism>
<name>A0A4R2JCA1_9PSEU</name>
<dbReference type="EMBL" id="SLWS01000006">
    <property type="protein sequence ID" value="TCO57173.1"/>
    <property type="molecule type" value="Genomic_DNA"/>
</dbReference>
<dbReference type="SUPFAM" id="SSF52540">
    <property type="entry name" value="P-loop containing nucleoside triphosphate hydrolases"/>
    <property type="match status" value="1"/>
</dbReference>
<evidence type="ECO:0000313" key="2">
    <source>
        <dbReference type="Proteomes" id="UP000295680"/>
    </source>
</evidence>
<reference evidence="1 2" key="1">
    <citation type="submission" date="2019-03" db="EMBL/GenBank/DDBJ databases">
        <title>Genomic Encyclopedia of Type Strains, Phase IV (KMG-IV): sequencing the most valuable type-strain genomes for metagenomic binning, comparative biology and taxonomic classification.</title>
        <authorList>
            <person name="Goeker M."/>
        </authorList>
    </citation>
    <scope>NUCLEOTIDE SEQUENCE [LARGE SCALE GENOMIC DNA]</scope>
    <source>
        <strain evidence="1 2">DSM 45934</strain>
    </source>
</reference>